<name>A0A2S0Q5F4_NODSP</name>
<dbReference type="RefSeq" id="WP_107805781.1">
    <property type="nucleotide sequence ID" value="NZ_CAWNZE010000001.1"/>
</dbReference>
<evidence type="ECO:0000313" key="2">
    <source>
        <dbReference type="EMBL" id="AVZ29562.1"/>
    </source>
</evidence>
<dbReference type="EMBL" id="CP020114">
    <property type="protein sequence ID" value="AVZ29562.1"/>
    <property type="molecule type" value="Genomic_DNA"/>
</dbReference>
<reference evidence="2 3" key="1">
    <citation type="submission" date="2017-03" db="EMBL/GenBank/DDBJ databases">
        <title>Comparative genomics of the toxic Baltic Sea cyanobacteria Nodularia spumigena UHCC 0039 and its response on varying salinity.</title>
        <authorList>
            <person name="Teikari J.E."/>
        </authorList>
    </citation>
    <scope>NUCLEOTIDE SEQUENCE [LARGE SCALE GENOMIC DNA]</scope>
    <source>
        <strain evidence="2 3">UHCC 0039</strain>
    </source>
</reference>
<evidence type="ECO:0000256" key="1">
    <source>
        <dbReference type="SAM" id="Coils"/>
    </source>
</evidence>
<organism evidence="2 3">
    <name type="scientific">Nodularia spumigena UHCC 0039</name>
    <dbReference type="NCBI Taxonomy" id="1914872"/>
    <lineage>
        <taxon>Bacteria</taxon>
        <taxon>Bacillati</taxon>
        <taxon>Cyanobacteriota</taxon>
        <taxon>Cyanophyceae</taxon>
        <taxon>Nostocales</taxon>
        <taxon>Nodulariaceae</taxon>
        <taxon>Nodularia</taxon>
    </lineage>
</organism>
<dbReference type="KEGG" id="nsp:BMF81_00261"/>
<accession>A0A2S0Q5F4</accession>
<keyword evidence="1" id="KW-0175">Coiled coil</keyword>
<evidence type="ECO:0000313" key="3">
    <source>
        <dbReference type="Proteomes" id="UP000244056"/>
    </source>
</evidence>
<sequence length="126" mass="14268">MATVLLEELITMIGTNSPNFDYADKLRDLSEDINKYINNHRDNLSPDERSKLQQMSEKIGEDGRTLANINGVELLQSLQDKLNKLLDEVNSINNLLNKVSEKKRFISTVSQIVDTLATVLKLIPKI</sequence>
<proteinExistence type="predicted"/>
<feature type="coiled-coil region" evidence="1">
    <location>
        <begin position="75"/>
        <end position="102"/>
    </location>
</feature>
<dbReference type="AlphaFoldDB" id="A0A2S0Q5F4"/>
<gene>
    <name evidence="2" type="ORF">BMF81_00261</name>
</gene>
<dbReference type="Proteomes" id="UP000244056">
    <property type="component" value="Chromosome"/>
</dbReference>
<protein>
    <submittedName>
        <fullName evidence="2">Uncharacterized protein</fullName>
    </submittedName>
</protein>